<dbReference type="AlphaFoldDB" id="A0A8W7P2A9"/>
<reference evidence="2" key="1">
    <citation type="submission" date="2022-08" db="UniProtKB">
        <authorList>
            <consortium name="EnsemblMetazoa"/>
        </authorList>
    </citation>
    <scope>IDENTIFICATION</scope>
</reference>
<dbReference type="Proteomes" id="UP000075882">
    <property type="component" value="Unassembled WGS sequence"/>
</dbReference>
<organism evidence="2">
    <name type="scientific">Anopheles coluzzii</name>
    <name type="common">African malaria mosquito</name>
    <dbReference type="NCBI Taxonomy" id="1518534"/>
    <lineage>
        <taxon>Eukaryota</taxon>
        <taxon>Metazoa</taxon>
        <taxon>Ecdysozoa</taxon>
        <taxon>Arthropoda</taxon>
        <taxon>Hexapoda</taxon>
        <taxon>Insecta</taxon>
        <taxon>Pterygota</taxon>
        <taxon>Neoptera</taxon>
        <taxon>Endopterygota</taxon>
        <taxon>Diptera</taxon>
        <taxon>Nematocera</taxon>
        <taxon>Culicoidea</taxon>
        <taxon>Culicidae</taxon>
        <taxon>Anophelinae</taxon>
        <taxon>Anopheles</taxon>
    </lineage>
</organism>
<accession>A0A8W7P2A9</accession>
<name>A0A8W7P2A9_ANOCL</name>
<feature type="compositionally biased region" description="Low complexity" evidence="1">
    <location>
        <begin position="124"/>
        <end position="143"/>
    </location>
</feature>
<feature type="region of interest" description="Disordered" evidence="1">
    <location>
        <begin position="84"/>
        <end position="143"/>
    </location>
</feature>
<evidence type="ECO:0000256" key="1">
    <source>
        <dbReference type="SAM" id="MobiDB-lite"/>
    </source>
</evidence>
<dbReference type="EnsemblMetazoa" id="ACOM023519-RA">
    <property type="protein sequence ID" value="ACOM023519-PA.1"/>
    <property type="gene ID" value="ACOM023519"/>
</dbReference>
<evidence type="ECO:0000313" key="2">
    <source>
        <dbReference type="EnsemblMetazoa" id="ACOM023519-PA.1"/>
    </source>
</evidence>
<proteinExistence type="predicted"/>
<sequence>MHPSVVRNTSLATMAPWLRGCRQSLEVNLLNMLLKTMKRTRCKSLRQSFQLQHVPSLPDVGPTCCVVLDHRSSRIVPGCHRPENKVKLGRASSPAGEHIPSSSRIDRRQVALSLMAVTDERQPRSSPMDSRDSGSSVGSSSSFGQGRIVSFRSFISVTGCSWPLSGPALSGPHYARLSVAGVVVVLLVEHDGIVRLAAAVLFRLTVCQRRRAVDALDVVQTFHLLERLPKVLVFGVVAQIEQPQQPAVAQEPIICRRKRE</sequence>
<protein>
    <submittedName>
        <fullName evidence="2">Uncharacterized protein</fullName>
    </submittedName>
</protein>